<dbReference type="PANTHER" id="PTHR43539">
    <property type="entry name" value="FLAVIN-BINDING MONOOXYGENASE-LIKE PROTEIN (AFU_ORTHOLOGUE AFUA_4G09220)"/>
    <property type="match status" value="1"/>
</dbReference>
<keyword evidence="2" id="KW-0503">Monooxygenase</keyword>
<reference evidence="2 3" key="1">
    <citation type="submission" date="2020-03" db="EMBL/GenBank/DDBJ databases">
        <title>Whole genome shotgun sequence of Phytohabitans suffuscus NBRC 105367.</title>
        <authorList>
            <person name="Komaki H."/>
            <person name="Tamura T."/>
        </authorList>
    </citation>
    <scope>NUCLEOTIDE SEQUENCE [LARGE SCALE GENOMIC DNA]</scope>
    <source>
        <strain evidence="2 3">NBRC 105367</strain>
    </source>
</reference>
<keyword evidence="1" id="KW-0560">Oxidoreductase</keyword>
<keyword evidence="3" id="KW-1185">Reference proteome</keyword>
<protein>
    <submittedName>
        <fullName evidence="2">Monooxygenase</fullName>
    </submittedName>
</protein>
<dbReference type="AlphaFoldDB" id="A0A6F8YCE2"/>
<dbReference type="RefSeq" id="WP_173154438.1">
    <property type="nucleotide sequence ID" value="NZ_AP022871.1"/>
</dbReference>
<dbReference type="Proteomes" id="UP000503011">
    <property type="component" value="Chromosome"/>
</dbReference>
<evidence type="ECO:0000313" key="2">
    <source>
        <dbReference type="EMBL" id="BCB83766.1"/>
    </source>
</evidence>
<gene>
    <name evidence="2" type="ORF">Psuf_010790</name>
</gene>
<reference evidence="2 3" key="2">
    <citation type="submission" date="2020-03" db="EMBL/GenBank/DDBJ databases">
        <authorList>
            <person name="Ichikawa N."/>
            <person name="Kimura A."/>
            <person name="Kitahashi Y."/>
            <person name="Uohara A."/>
        </authorList>
    </citation>
    <scope>NUCLEOTIDE SEQUENCE [LARGE SCALE GENOMIC DNA]</scope>
    <source>
        <strain evidence="2 3">NBRC 105367</strain>
    </source>
</reference>
<dbReference type="SUPFAM" id="SSF54427">
    <property type="entry name" value="NTF2-like"/>
    <property type="match status" value="1"/>
</dbReference>
<dbReference type="GO" id="GO:0004497">
    <property type="term" value="F:monooxygenase activity"/>
    <property type="evidence" value="ECO:0007669"/>
    <property type="project" value="UniProtKB-KW"/>
</dbReference>
<dbReference type="PRINTS" id="PR00411">
    <property type="entry name" value="PNDRDTASEI"/>
</dbReference>
<name>A0A6F8YCE2_9ACTN</name>
<proteinExistence type="predicted"/>
<dbReference type="SUPFAM" id="SSF51905">
    <property type="entry name" value="FAD/NAD(P)-binding domain"/>
    <property type="match status" value="2"/>
</dbReference>
<dbReference type="Gene3D" id="3.50.50.60">
    <property type="entry name" value="FAD/NAD(P)-binding domain"/>
    <property type="match status" value="1"/>
</dbReference>
<dbReference type="Pfam" id="PF13738">
    <property type="entry name" value="Pyr_redox_3"/>
    <property type="match status" value="1"/>
</dbReference>
<evidence type="ECO:0000256" key="1">
    <source>
        <dbReference type="ARBA" id="ARBA00023002"/>
    </source>
</evidence>
<dbReference type="InterPro" id="IPR036188">
    <property type="entry name" value="FAD/NAD-bd_sf"/>
</dbReference>
<dbReference type="GO" id="GO:0050660">
    <property type="term" value="F:flavin adenine dinucleotide binding"/>
    <property type="evidence" value="ECO:0007669"/>
    <property type="project" value="TreeGrafter"/>
</dbReference>
<dbReference type="PANTHER" id="PTHR43539:SF68">
    <property type="entry name" value="FLAVIN-BINDING MONOOXYGENASE-LIKE PROTEIN (AFU_ORTHOLOGUE AFUA_4G09220)"/>
    <property type="match status" value="1"/>
</dbReference>
<sequence>MPDIDEQAAAWLTHFETALATHDDILLRRLFTPGATWRDLLAFTWNFRQFHDRDAIAAYLWATVQDIEPANFAIDKDFQVDPVSAVTSAPTGTYEINFTFDTAAGFADGLVNVLSDDESPAGLRATVLFTRLTGLRDRKPKWPQFGRYNHQELVNERRSQAHRKRYTDREPEVLIVGAGHNGVFVAAALGRLGIDALVIDKHEQPGDSWRKRYESLVLHQPHGMMQFLHLPFPVSFPDYISKDRLADWYEVYVKALDLNLWNSTSFLDGSYDPETERWTARIQLADGSERVMHPKFLVLATGGSGTPRVPALPGLGDFAGAVTHSEGFRSGADYTGKKVMVVGAGTSAHDIALDVAVHGGTPTMFQRGPICIVDLPTANINYGAFNTRDVPTDVLDKRWLATQVRPTMMENFKFVTALGNDLDRKLHEGLESAGFQIDWSPYGWFAKYFEVAGGYYINVGASEAVIRGDIKIRQHDEIDRFLPNGVQLTNGEILEFDAVVLATGYENQRVILERFFGKAVADSIGEVAGFDAGGEPERQQYKPIPAQPRLAIAGSGICAGRWYAPLVALEIQAELEHRVPAAFTAPGHPSRTPL</sequence>
<dbReference type="InterPro" id="IPR032710">
    <property type="entry name" value="NTF2-like_dom_sf"/>
</dbReference>
<organism evidence="2 3">
    <name type="scientific">Phytohabitans suffuscus</name>
    <dbReference type="NCBI Taxonomy" id="624315"/>
    <lineage>
        <taxon>Bacteria</taxon>
        <taxon>Bacillati</taxon>
        <taxon>Actinomycetota</taxon>
        <taxon>Actinomycetes</taxon>
        <taxon>Micromonosporales</taxon>
        <taxon>Micromonosporaceae</taxon>
    </lineage>
</organism>
<dbReference type="InterPro" id="IPR050982">
    <property type="entry name" value="Auxin_biosynth/cation_transpt"/>
</dbReference>
<accession>A0A6F8YCE2</accession>
<evidence type="ECO:0000313" key="3">
    <source>
        <dbReference type="Proteomes" id="UP000503011"/>
    </source>
</evidence>
<dbReference type="KEGG" id="psuu:Psuf_010790"/>
<dbReference type="EMBL" id="AP022871">
    <property type="protein sequence ID" value="BCB83766.1"/>
    <property type="molecule type" value="Genomic_DNA"/>
</dbReference>